<evidence type="ECO:0000259" key="2">
    <source>
        <dbReference type="Pfam" id="PF05754"/>
    </source>
</evidence>
<evidence type="ECO:0000313" key="3">
    <source>
        <dbReference type="EMBL" id="AAP05788.1"/>
    </source>
</evidence>
<organism evidence="4 5">
    <name type="scientific">Oryza sativa subsp. japonica</name>
    <name type="common">Rice</name>
    <dbReference type="NCBI Taxonomy" id="39947"/>
    <lineage>
        <taxon>Eukaryota</taxon>
        <taxon>Viridiplantae</taxon>
        <taxon>Streptophyta</taxon>
        <taxon>Embryophyta</taxon>
        <taxon>Tracheophyta</taxon>
        <taxon>Spermatophyta</taxon>
        <taxon>Magnoliopsida</taxon>
        <taxon>Liliopsida</taxon>
        <taxon>Poales</taxon>
        <taxon>Poaceae</taxon>
        <taxon>BOP clade</taxon>
        <taxon>Oryzoideae</taxon>
        <taxon>Oryzeae</taxon>
        <taxon>Oryzinae</taxon>
        <taxon>Oryza</taxon>
        <taxon>Oryza sativa</taxon>
    </lineage>
</organism>
<sequence>MARAAARASLATATGGGRRRREGGGAWPKRRLDPARLGGRGRGKEEEGCLTVSWPVRGRTTANGDGDDRGTTVNGDDLRDTLREGNREIRGREGVHGERKPWPMAAVMERLTGARPKRPPMAELGGGGVDEVELGLANPTAATARCGGDPNGG</sequence>
<dbReference type="EMBL" id="AC147962">
    <property type="protein sequence ID" value="AAT76350.1"/>
    <property type="molecule type" value="Genomic_DNA"/>
</dbReference>
<evidence type="ECO:0000256" key="1">
    <source>
        <dbReference type="SAM" id="MobiDB-lite"/>
    </source>
</evidence>
<reference evidence="5" key="2">
    <citation type="journal article" date="2005" name="Nature">
        <title>The map-based sequence of the rice genome.</title>
        <authorList>
            <consortium name="International rice genome sequencing project (IRGSP)"/>
            <person name="Matsumoto T."/>
            <person name="Wu J."/>
            <person name="Kanamori H."/>
            <person name="Katayose Y."/>
            <person name="Fujisawa M."/>
            <person name="Namiki N."/>
            <person name="Mizuno H."/>
            <person name="Yamamoto K."/>
            <person name="Antonio B.A."/>
            <person name="Baba T."/>
            <person name="Sakata K."/>
            <person name="Nagamura Y."/>
            <person name="Aoki H."/>
            <person name="Arikawa K."/>
            <person name="Arita K."/>
            <person name="Bito T."/>
            <person name="Chiden Y."/>
            <person name="Fujitsuka N."/>
            <person name="Fukunaka R."/>
            <person name="Hamada M."/>
            <person name="Harada C."/>
            <person name="Hayashi A."/>
            <person name="Hijishita S."/>
            <person name="Honda M."/>
            <person name="Hosokawa S."/>
            <person name="Ichikawa Y."/>
            <person name="Idonuma A."/>
            <person name="Iijima M."/>
            <person name="Ikeda M."/>
            <person name="Ikeno M."/>
            <person name="Ito K."/>
            <person name="Ito S."/>
            <person name="Ito T."/>
            <person name="Ito Y."/>
            <person name="Ito Y."/>
            <person name="Iwabuchi A."/>
            <person name="Kamiya K."/>
            <person name="Karasawa W."/>
            <person name="Kurita K."/>
            <person name="Katagiri S."/>
            <person name="Kikuta A."/>
            <person name="Kobayashi H."/>
            <person name="Kobayashi N."/>
            <person name="Machita K."/>
            <person name="Maehara T."/>
            <person name="Masukawa M."/>
            <person name="Mizubayashi T."/>
            <person name="Mukai Y."/>
            <person name="Nagasaki H."/>
            <person name="Nagata Y."/>
            <person name="Naito S."/>
            <person name="Nakashima M."/>
            <person name="Nakama Y."/>
            <person name="Nakamichi Y."/>
            <person name="Nakamura M."/>
            <person name="Meguro A."/>
            <person name="Negishi M."/>
            <person name="Ohta I."/>
            <person name="Ohta T."/>
            <person name="Okamoto M."/>
            <person name="Ono N."/>
            <person name="Saji S."/>
            <person name="Sakaguchi M."/>
            <person name="Sakai K."/>
            <person name="Shibata M."/>
            <person name="Shimokawa T."/>
            <person name="Song J."/>
            <person name="Takazaki Y."/>
            <person name="Terasawa K."/>
            <person name="Tsugane M."/>
            <person name="Tsuji K."/>
            <person name="Ueda S."/>
            <person name="Waki K."/>
            <person name="Yamagata H."/>
            <person name="Yamamoto M."/>
            <person name="Yamamoto S."/>
            <person name="Yamane H."/>
            <person name="Yoshiki S."/>
            <person name="Yoshihara R."/>
            <person name="Yukawa K."/>
            <person name="Zhong H."/>
            <person name="Yano M."/>
            <person name="Yuan Q."/>
            <person name="Ouyang S."/>
            <person name="Liu J."/>
            <person name="Jones K.M."/>
            <person name="Gansberger K."/>
            <person name="Moffat K."/>
            <person name="Hill J."/>
            <person name="Bera J."/>
            <person name="Fadrosh D."/>
            <person name="Jin S."/>
            <person name="Johri S."/>
            <person name="Kim M."/>
            <person name="Overton L."/>
            <person name="Reardon M."/>
            <person name="Tsitrin T."/>
            <person name="Vuong H."/>
            <person name="Weaver B."/>
            <person name="Ciecko A."/>
            <person name="Tallon L."/>
            <person name="Jackson J."/>
            <person name="Pai G."/>
            <person name="Aken S.V."/>
            <person name="Utterback T."/>
            <person name="Reidmuller S."/>
            <person name="Feldblyum T."/>
            <person name="Hsiao J."/>
            <person name="Zismann V."/>
            <person name="Iobst S."/>
            <person name="de Vazeille A.R."/>
            <person name="Buell C.R."/>
            <person name="Ying K."/>
            <person name="Li Y."/>
            <person name="Lu T."/>
            <person name="Huang Y."/>
            <person name="Zhao Q."/>
            <person name="Feng Q."/>
            <person name="Zhang L."/>
            <person name="Zhu J."/>
            <person name="Weng Q."/>
            <person name="Mu J."/>
            <person name="Lu Y."/>
            <person name="Fan D."/>
            <person name="Liu Y."/>
            <person name="Guan J."/>
            <person name="Zhang Y."/>
            <person name="Yu S."/>
            <person name="Liu X."/>
            <person name="Zhang Y."/>
            <person name="Hong G."/>
            <person name="Han B."/>
            <person name="Choisne N."/>
            <person name="Demange N."/>
            <person name="Orjeda G."/>
            <person name="Samain S."/>
            <person name="Cattolico L."/>
            <person name="Pelletier E."/>
            <person name="Couloux A."/>
            <person name="Segurens B."/>
            <person name="Wincker P."/>
            <person name="D'Hont A."/>
            <person name="Scarpelli C."/>
            <person name="Weissenbach J."/>
            <person name="Salanoubat M."/>
            <person name="Quetier F."/>
            <person name="Yu Y."/>
            <person name="Kim H.R."/>
            <person name="Rambo T."/>
            <person name="Currie J."/>
            <person name="Collura K."/>
            <person name="Luo M."/>
            <person name="Yang T."/>
            <person name="Ammiraju J.S.S."/>
            <person name="Engler F."/>
            <person name="Soderlund C."/>
            <person name="Wing R.A."/>
            <person name="Palmer L.E."/>
            <person name="de la Bastide M."/>
            <person name="Spiegel L."/>
            <person name="Nascimento L."/>
            <person name="Zutavern T."/>
            <person name="O'Shaughnessy A."/>
            <person name="Dike S."/>
            <person name="Dedhia N."/>
            <person name="Preston R."/>
            <person name="Balija V."/>
            <person name="McCombie W.R."/>
            <person name="Chow T."/>
            <person name="Chen H."/>
            <person name="Chung M."/>
            <person name="Chen C."/>
            <person name="Shaw J."/>
            <person name="Wu H."/>
            <person name="Hsiao K."/>
            <person name="Chao Y."/>
            <person name="Chu M."/>
            <person name="Cheng C."/>
            <person name="Hour A."/>
            <person name="Lee P."/>
            <person name="Lin S."/>
            <person name="Lin Y."/>
            <person name="Liou J."/>
            <person name="Liu S."/>
            <person name="Hsing Y."/>
            <person name="Raghuvanshi S."/>
            <person name="Mohanty A."/>
            <person name="Bharti A.K."/>
            <person name="Gaur A."/>
            <person name="Gupta V."/>
            <person name="Kumar D."/>
            <person name="Ravi V."/>
            <person name="Vij S."/>
            <person name="Kapur A."/>
            <person name="Khurana P."/>
            <person name="Khurana P."/>
            <person name="Khurana J.P."/>
            <person name="Tyagi A.K."/>
            <person name="Gaikwad K."/>
            <person name="Singh A."/>
            <person name="Dalal V."/>
            <person name="Srivastava S."/>
            <person name="Dixit A."/>
            <person name="Pal A.K."/>
            <person name="Ghazi I.A."/>
            <person name="Yadav M."/>
            <person name="Pandit A."/>
            <person name="Bhargava A."/>
            <person name="Sureshbabu K."/>
            <person name="Batra K."/>
            <person name="Sharma T.R."/>
            <person name="Mohapatra T."/>
            <person name="Singh N.K."/>
            <person name="Messing J."/>
            <person name="Nelson A.B."/>
            <person name="Fuks G."/>
            <person name="Kavchok S."/>
            <person name="Keizer G."/>
            <person name="Linton E."/>
            <person name="Llaca V."/>
            <person name="Song R."/>
            <person name="Tanyolac B."/>
            <person name="Young S."/>
            <person name="Ho-Il K."/>
            <person name="Hahn J.H."/>
            <person name="Sangsakoo G."/>
            <person name="Vanavichit A."/>
            <person name="de Mattos Luiz.A.T."/>
            <person name="Zimmer P.D."/>
            <person name="Malone G."/>
            <person name="Dellagostin O."/>
            <person name="de Oliveira A.C."/>
            <person name="Bevan M."/>
            <person name="Bancroft I."/>
            <person name="Minx P."/>
            <person name="Cordum H."/>
            <person name="Wilson R."/>
            <person name="Cheng Z."/>
            <person name="Jin W."/>
            <person name="Jiang J."/>
            <person name="Leong S.A."/>
            <person name="Iwama H."/>
            <person name="Gojobori T."/>
            <person name="Itoh T."/>
            <person name="Niimura Y."/>
            <person name="Fujii Y."/>
            <person name="Habara T."/>
            <person name="Sakai H."/>
            <person name="Sato Y."/>
            <person name="Wilson G."/>
            <person name="Kumar K."/>
            <person name="McCouch S."/>
            <person name="Juretic N."/>
            <person name="Hoen D."/>
            <person name="Wright S."/>
            <person name="Bruskiewich R."/>
            <person name="Bureau T."/>
            <person name="Miyao A."/>
            <person name="Hirochika H."/>
            <person name="Nishikawa T."/>
            <person name="Kadowaki K."/>
            <person name="Sugiura M."/>
            <person name="Burr B."/>
            <person name="Sasaki T."/>
        </authorList>
    </citation>
    <scope>NUCLEOTIDE SEQUENCE [LARGE SCALE GENOMIC DNA]</scope>
    <source>
        <strain evidence="5">cv. Nipponbare</strain>
    </source>
</reference>
<gene>
    <name evidence="4" type="ORF">OSJNBa0083K01.6</name>
    <name evidence="3" type="ORF">OSJNBb0016P23.9</name>
</gene>
<dbReference type="AlphaFoldDB" id="Q6F2I0"/>
<feature type="compositionally biased region" description="Basic and acidic residues" evidence="1">
    <location>
        <begin position="66"/>
        <end position="101"/>
    </location>
</feature>
<feature type="domain" description="DUF834" evidence="2">
    <location>
        <begin position="123"/>
        <end position="153"/>
    </location>
</feature>
<evidence type="ECO:0000313" key="5">
    <source>
        <dbReference type="Proteomes" id="UP000000763"/>
    </source>
</evidence>
<dbReference type="EMBL" id="AC128645">
    <property type="protein sequence ID" value="AAP05788.1"/>
    <property type="molecule type" value="Genomic_DNA"/>
</dbReference>
<evidence type="ECO:0000313" key="4">
    <source>
        <dbReference type="EMBL" id="AAT76350.1"/>
    </source>
</evidence>
<feature type="region of interest" description="Disordered" evidence="1">
    <location>
        <begin position="112"/>
        <end position="131"/>
    </location>
</feature>
<name>Q6F2I0_ORYSJ</name>
<reference evidence="4" key="1">
    <citation type="submission" date="2004-07" db="EMBL/GenBank/DDBJ databases">
        <authorList>
            <person name="Buell R."/>
            <person name="Liu J."/>
            <person name="Childs K."/>
            <person name="Zaborsky J."/>
            <person name="Tallon L."/>
            <person name="Wirtz U."/>
            <person name="Wei F."/>
            <person name="Kuang H."/>
            <person name="Zhang P."/>
            <person name="Marano M."/>
            <person name="Baker B."/>
        </authorList>
    </citation>
    <scope>NUCLEOTIDE SEQUENCE</scope>
</reference>
<reference evidence="5" key="5">
    <citation type="journal article" date="2008" name="Nucleic Acids Res.">
        <title>The rice annotation project database (RAP-DB): 2008 update.</title>
        <authorList>
            <consortium name="The rice annotation project (RAP)"/>
        </authorList>
    </citation>
    <scope>GENOME REANNOTATION</scope>
    <source>
        <strain evidence="5">cv. Nipponbare</strain>
    </source>
</reference>
<dbReference type="Proteomes" id="UP000000763">
    <property type="component" value="Chromosome 3"/>
</dbReference>
<reference evidence="3" key="4">
    <citation type="submission" date="2006-01" db="EMBL/GenBank/DDBJ databases">
        <title>Oryza sativa chromosome 3 BAC OSJNBb0016P23 genomic sequence.</title>
        <authorList>
            <person name="Buell C.R."/>
            <person name="Yuan Q."/>
            <person name="Ouyang S."/>
            <person name="Liu J."/>
            <person name="Gansberger K."/>
            <person name="Jones K.M."/>
            <person name="Overton II L.L."/>
            <person name="Tsitrin T."/>
            <person name="Kim M.M."/>
            <person name="Bera J.J."/>
            <person name="Jin S.S."/>
            <person name="Fadrosh D.W."/>
            <person name="Tallon L.J."/>
            <person name="Koo H."/>
            <person name="Zismann V."/>
            <person name="Hsiao J."/>
            <person name="Blunt S."/>
            <person name="Vanaken S.S."/>
            <person name="Riedmuller S.B."/>
            <person name="Utterback T.T."/>
            <person name="Feldblyum T.V."/>
            <person name="Yang Q.Q."/>
            <person name="Haas B.J."/>
            <person name="Suh B.B."/>
            <person name="Peterson J.J."/>
            <person name="Quackenbush J."/>
            <person name="White O."/>
            <person name="Salzberg S.L."/>
            <person name="Fraser C.M."/>
        </authorList>
    </citation>
    <scope>NUCLEOTIDE SEQUENCE</scope>
</reference>
<dbReference type="InterPro" id="IPR008552">
    <property type="entry name" value="DUF834"/>
</dbReference>
<proteinExistence type="predicted"/>
<feature type="compositionally biased region" description="Low complexity" evidence="1">
    <location>
        <begin position="1"/>
        <end position="13"/>
    </location>
</feature>
<reference evidence="4" key="3">
    <citation type="submission" date="2006-01" db="EMBL/GenBank/DDBJ databases">
        <title>Oryza sativa chromosome 3 BAC OSJNBa0083K01 genomic sequence.</title>
        <authorList>
            <person name="Buell C.R."/>
            <person name="Yuan Q."/>
            <person name="Ouyang S."/>
            <person name="Liu J."/>
            <person name="Gansberger K."/>
            <person name="Jones K.M."/>
            <person name="Overton II L.L."/>
            <person name="Tsitrin T."/>
            <person name="Kim M.M."/>
            <person name="Bera J.J."/>
            <person name="Jin S.S."/>
            <person name="Fadrosh D.W."/>
            <person name="Tallon L.J."/>
            <person name="Koo H."/>
            <person name="Zismann V."/>
            <person name="Hsiao J."/>
            <person name="Blunt S."/>
            <person name="Vanaken S.S."/>
            <person name="Riedmuller S.B."/>
            <person name="Utterback T.T."/>
            <person name="Feldblyum T.V."/>
            <person name="Yang Q.Q."/>
            <person name="Haas B.J."/>
            <person name="Suh B.B."/>
            <person name="Peterson J.J."/>
            <person name="Quackenbush J."/>
            <person name="White O."/>
            <person name="Salzberg S.L."/>
            <person name="Fraser C.M."/>
        </authorList>
    </citation>
    <scope>NUCLEOTIDE SEQUENCE</scope>
</reference>
<accession>Q6F2I0</accession>
<feature type="region of interest" description="Disordered" evidence="1">
    <location>
        <begin position="1"/>
        <end position="101"/>
    </location>
</feature>
<protein>
    <recommendedName>
        <fullName evidence="2">DUF834 domain-containing protein</fullName>
    </recommendedName>
</protein>
<dbReference type="Pfam" id="PF05754">
    <property type="entry name" value="DUF834"/>
    <property type="match status" value="1"/>
</dbReference>